<evidence type="ECO:0000313" key="1">
    <source>
        <dbReference type="EMBL" id="CAF1683842.1"/>
    </source>
</evidence>
<comment type="caution">
    <text evidence="1">The sequence shown here is derived from an EMBL/GenBank/DDBJ whole genome shotgun (WGS) entry which is preliminary data.</text>
</comment>
<proteinExistence type="predicted"/>
<dbReference type="Proteomes" id="UP000663829">
    <property type="component" value="Unassembled WGS sequence"/>
</dbReference>
<dbReference type="EMBL" id="CAJOBC010160322">
    <property type="protein sequence ID" value="CAF4696307.1"/>
    <property type="molecule type" value="Genomic_DNA"/>
</dbReference>
<gene>
    <name evidence="1" type="ORF">GPM918_LOCUS46675</name>
    <name evidence="2" type="ORF">SRO942_LOCUS51334</name>
</gene>
<evidence type="ECO:0000313" key="3">
    <source>
        <dbReference type="Proteomes" id="UP000663829"/>
    </source>
</evidence>
<feature type="non-terminal residue" evidence="1">
    <location>
        <position position="1"/>
    </location>
</feature>
<evidence type="ECO:0000313" key="2">
    <source>
        <dbReference type="EMBL" id="CAF4696307.1"/>
    </source>
</evidence>
<dbReference type="EMBL" id="CAJNOQ010068838">
    <property type="protein sequence ID" value="CAF1683842.1"/>
    <property type="molecule type" value="Genomic_DNA"/>
</dbReference>
<keyword evidence="3" id="KW-1185">Reference proteome</keyword>
<sequence length="28" mass="2956">MQRRPTPSAGPSARVVAAAAELIALQMY</sequence>
<name>A0A816H7Z0_9BILA</name>
<protein>
    <submittedName>
        <fullName evidence="1">Uncharacterized protein</fullName>
    </submittedName>
</protein>
<accession>A0A816H7Z0</accession>
<organism evidence="1 3">
    <name type="scientific">Didymodactylos carnosus</name>
    <dbReference type="NCBI Taxonomy" id="1234261"/>
    <lineage>
        <taxon>Eukaryota</taxon>
        <taxon>Metazoa</taxon>
        <taxon>Spiralia</taxon>
        <taxon>Gnathifera</taxon>
        <taxon>Rotifera</taxon>
        <taxon>Eurotatoria</taxon>
        <taxon>Bdelloidea</taxon>
        <taxon>Philodinida</taxon>
        <taxon>Philodinidae</taxon>
        <taxon>Didymodactylos</taxon>
    </lineage>
</organism>
<dbReference type="AlphaFoldDB" id="A0A816H7Z0"/>
<reference evidence="1" key="1">
    <citation type="submission" date="2021-02" db="EMBL/GenBank/DDBJ databases">
        <authorList>
            <person name="Nowell W R."/>
        </authorList>
    </citation>
    <scope>NUCLEOTIDE SEQUENCE</scope>
</reference>
<feature type="non-terminal residue" evidence="1">
    <location>
        <position position="28"/>
    </location>
</feature>
<dbReference type="Proteomes" id="UP000681722">
    <property type="component" value="Unassembled WGS sequence"/>
</dbReference>